<dbReference type="AlphaFoldDB" id="A0A1I3EED6"/>
<dbReference type="Proteomes" id="UP000243606">
    <property type="component" value="Unassembled WGS sequence"/>
</dbReference>
<dbReference type="RefSeq" id="WP_090240122.1">
    <property type="nucleotide sequence ID" value="NZ_CAXBNE010000016.1"/>
</dbReference>
<dbReference type="InterPro" id="IPR018895">
    <property type="entry name" value="DUF2474"/>
</dbReference>
<evidence type="ECO:0008006" key="4">
    <source>
        <dbReference type="Google" id="ProtNLM"/>
    </source>
</evidence>
<proteinExistence type="predicted"/>
<organism evidence="2 3">
    <name type="scientific">Pseudomonas guineae</name>
    <dbReference type="NCBI Taxonomy" id="425504"/>
    <lineage>
        <taxon>Bacteria</taxon>
        <taxon>Pseudomonadati</taxon>
        <taxon>Pseudomonadota</taxon>
        <taxon>Gammaproteobacteria</taxon>
        <taxon>Pseudomonadales</taxon>
        <taxon>Pseudomonadaceae</taxon>
        <taxon>Pseudomonas</taxon>
    </lineage>
</organism>
<keyword evidence="1" id="KW-0812">Transmembrane</keyword>
<accession>A0A1I3EED6</accession>
<evidence type="ECO:0000313" key="3">
    <source>
        <dbReference type="Proteomes" id="UP000243606"/>
    </source>
</evidence>
<dbReference type="OrthoDB" id="6199137at2"/>
<evidence type="ECO:0000256" key="1">
    <source>
        <dbReference type="SAM" id="Phobius"/>
    </source>
</evidence>
<sequence length="47" mass="5168">MNDIDGKKPLWQRLGWLVVIWVGSVLALGAVSYVLRLFMHAAGMGTP</sequence>
<dbReference type="Pfam" id="PF10617">
    <property type="entry name" value="DUF2474"/>
    <property type="match status" value="1"/>
</dbReference>
<feature type="transmembrane region" description="Helical" evidence="1">
    <location>
        <begin position="14"/>
        <end position="35"/>
    </location>
</feature>
<dbReference type="STRING" id="425504.SAMN05216206_0934"/>
<keyword evidence="1" id="KW-1133">Transmembrane helix</keyword>
<keyword evidence="1" id="KW-0472">Membrane</keyword>
<evidence type="ECO:0000313" key="2">
    <source>
        <dbReference type="EMBL" id="SFH97304.1"/>
    </source>
</evidence>
<keyword evidence="3" id="KW-1185">Reference proteome</keyword>
<gene>
    <name evidence="2" type="ORF">SAMN05216206_0934</name>
</gene>
<protein>
    <recommendedName>
        <fullName evidence="4">DUF2474 domain-containing protein</fullName>
    </recommendedName>
</protein>
<reference evidence="3" key="1">
    <citation type="submission" date="2016-10" db="EMBL/GenBank/DDBJ databases">
        <authorList>
            <person name="Varghese N."/>
            <person name="Submissions S."/>
        </authorList>
    </citation>
    <scope>NUCLEOTIDE SEQUENCE [LARGE SCALE GENOMIC DNA]</scope>
    <source>
        <strain evidence="3">LMG 24016</strain>
    </source>
</reference>
<dbReference type="EMBL" id="FOQL01000001">
    <property type="protein sequence ID" value="SFH97304.1"/>
    <property type="molecule type" value="Genomic_DNA"/>
</dbReference>
<name>A0A1I3EED6_9PSED</name>